<dbReference type="PANTHER" id="PTHR47967:SF66">
    <property type="entry name" value="ASPARTIC PROTEINASE CDR1-RELATED"/>
    <property type="match status" value="1"/>
</dbReference>
<dbReference type="InterPro" id="IPR034161">
    <property type="entry name" value="Pepsin-like_plant"/>
</dbReference>
<name>A0A5S9WPM2_ARATH</name>
<dbReference type="FunFam" id="2.40.70.10:FF:000050">
    <property type="entry name" value="Aspartic proteinase CDR1"/>
    <property type="match status" value="1"/>
</dbReference>
<comment type="subcellular location">
    <subcellularLocation>
        <location evidence="1">Secreted</location>
    </subcellularLocation>
</comment>
<evidence type="ECO:0000313" key="12">
    <source>
        <dbReference type="Proteomes" id="UP000434276"/>
    </source>
</evidence>
<evidence type="ECO:0000256" key="5">
    <source>
        <dbReference type="ARBA" id="ARBA00022729"/>
    </source>
</evidence>
<dbReference type="SUPFAM" id="SSF50630">
    <property type="entry name" value="Acid proteases"/>
    <property type="match status" value="1"/>
</dbReference>
<dbReference type="InterPro" id="IPR032861">
    <property type="entry name" value="TAXi_N"/>
</dbReference>
<accession>A0A5S9WPM2</accession>
<dbReference type="PANTHER" id="PTHR47967">
    <property type="entry name" value="OS07G0603500 PROTEIN-RELATED"/>
    <property type="match status" value="1"/>
</dbReference>
<dbReference type="InterPro" id="IPR051708">
    <property type="entry name" value="Plant_Aspart_Prot_A1"/>
</dbReference>
<evidence type="ECO:0000256" key="3">
    <source>
        <dbReference type="ARBA" id="ARBA00022525"/>
    </source>
</evidence>
<dbReference type="PROSITE" id="PS00141">
    <property type="entry name" value="ASP_PROTEASE"/>
    <property type="match status" value="2"/>
</dbReference>
<dbReference type="Proteomes" id="UP000434276">
    <property type="component" value="Unassembled WGS sequence"/>
</dbReference>
<organism evidence="11 12">
    <name type="scientific">Arabidopsis thaliana</name>
    <name type="common">Mouse-ear cress</name>
    <dbReference type="NCBI Taxonomy" id="3702"/>
    <lineage>
        <taxon>Eukaryota</taxon>
        <taxon>Viridiplantae</taxon>
        <taxon>Streptophyta</taxon>
        <taxon>Embryophyta</taxon>
        <taxon>Tracheophyta</taxon>
        <taxon>Spermatophyta</taxon>
        <taxon>Magnoliopsida</taxon>
        <taxon>eudicotyledons</taxon>
        <taxon>Gunneridae</taxon>
        <taxon>Pentapetalae</taxon>
        <taxon>rosids</taxon>
        <taxon>malvids</taxon>
        <taxon>Brassicales</taxon>
        <taxon>Brassicaceae</taxon>
        <taxon>Camelineae</taxon>
        <taxon>Arabidopsis</taxon>
    </lineage>
</organism>
<evidence type="ECO:0000256" key="2">
    <source>
        <dbReference type="ARBA" id="ARBA00007447"/>
    </source>
</evidence>
<keyword evidence="6" id="KW-0064">Aspartyl protease</keyword>
<proteinExistence type="inferred from homology"/>
<evidence type="ECO:0000256" key="6">
    <source>
        <dbReference type="ARBA" id="ARBA00022750"/>
    </source>
</evidence>
<dbReference type="InterPro" id="IPR021109">
    <property type="entry name" value="Peptidase_aspartic_dom_sf"/>
</dbReference>
<dbReference type="GO" id="GO:0004190">
    <property type="term" value="F:aspartic-type endopeptidase activity"/>
    <property type="evidence" value="ECO:0007669"/>
    <property type="project" value="UniProtKB-KW"/>
</dbReference>
<dbReference type="FunFam" id="2.40.70.10:FF:000016">
    <property type="entry name" value="Probable aspartic protease At2g35615"/>
    <property type="match status" value="1"/>
</dbReference>
<dbReference type="AlphaFoldDB" id="A0A5S9WPM2"/>
<dbReference type="InterPro" id="IPR001969">
    <property type="entry name" value="Aspartic_peptidase_AS"/>
</dbReference>
<evidence type="ECO:0000259" key="10">
    <source>
        <dbReference type="PROSITE" id="PS51767"/>
    </source>
</evidence>
<feature type="domain" description="Peptidase A1" evidence="10">
    <location>
        <begin position="86"/>
        <end position="424"/>
    </location>
</feature>
<dbReference type="Gene3D" id="2.40.70.10">
    <property type="entry name" value="Acid Proteases"/>
    <property type="match status" value="2"/>
</dbReference>
<keyword evidence="5 9" id="KW-0732">Signal</keyword>
<feature type="chain" id="PRO_5025062158" description="Peptidase A1 domain-containing protein" evidence="9">
    <location>
        <begin position="21"/>
        <end position="431"/>
    </location>
</feature>
<reference evidence="11 12" key="1">
    <citation type="submission" date="2019-12" db="EMBL/GenBank/DDBJ databases">
        <authorList>
            <person name="Jiao W.-B."/>
            <person name="Schneeberger K."/>
        </authorList>
    </citation>
    <scope>NUCLEOTIDE SEQUENCE [LARGE SCALE GENOMIC DNA]</scope>
    <source>
        <strain evidence="12">cv. C24</strain>
    </source>
</reference>
<dbReference type="ExpressionAtlas" id="A0A5S9WPM2">
    <property type="expression patterns" value="baseline and differential"/>
</dbReference>
<keyword evidence="3" id="KW-0964">Secreted</keyword>
<evidence type="ECO:0000256" key="1">
    <source>
        <dbReference type="ARBA" id="ARBA00004613"/>
    </source>
</evidence>
<dbReference type="PROSITE" id="PS51767">
    <property type="entry name" value="PEPTIDASE_A1"/>
    <property type="match status" value="1"/>
</dbReference>
<dbReference type="InterPro" id="IPR033121">
    <property type="entry name" value="PEPTIDASE_A1"/>
</dbReference>
<keyword evidence="7" id="KW-0378">Hydrolase</keyword>
<dbReference type="GO" id="GO:0005576">
    <property type="term" value="C:extracellular region"/>
    <property type="evidence" value="ECO:0007669"/>
    <property type="project" value="UniProtKB-SubCell"/>
</dbReference>
<evidence type="ECO:0000313" key="11">
    <source>
        <dbReference type="EMBL" id="CAA0315424.1"/>
    </source>
</evidence>
<comment type="similarity">
    <text evidence="2">Belongs to the peptidase A1 family.</text>
</comment>
<dbReference type="Pfam" id="PF14543">
    <property type="entry name" value="TAXi_N"/>
    <property type="match status" value="1"/>
</dbReference>
<dbReference type="InterPro" id="IPR032799">
    <property type="entry name" value="TAXi_C"/>
</dbReference>
<sequence length="431" mass="46372">MASLIFATLLSLLLLSNVNAYSKDGFTIDLIHRDSPKSPFYNSAETSSQRMRNAIRRSARSTLQFSNDDASPNSPQSFITSNRGEYLMNISIGTPPVPILAIADTGSDLIWTQCNPCEDCYQQTSPLFDPKESSTYRKVSCSSSQCRALEDASCSTDENTCSYTITYGDNSYTKGDVAVDTVTMGSSGRRPVSLRNMIIGCGHENTGTFDPAGSGIIGLGGGSTSLVSQLRKSINGKFSYCLVPFTSENGLTSKINFGTNGIVSGEGVVSTSMVKKDPATYYFLTLEAISVGSKKIQFTSTIFGTGEGNIVIDSGTTLTLLPSNFYYELESVVASTIKAERVQDPDGILSLCYRDSSSFKVPDITVHFKGGDVKLGNLNTFVAVSEDVSCFVFAANEQLTIFGNLAQMNFLVGYDTVSGTVSFKKTDCSQM</sequence>
<evidence type="ECO:0000256" key="7">
    <source>
        <dbReference type="ARBA" id="ARBA00022801"/>
    </source>
</evidence>
<dbReference type="Pfam" id="PF14541">
    <property type="entry name" value="TAXi_C"/>
    <property type="match status" value="1"/>
</dbReference>
<dbReference type="CDD" id="cd05476">
    <property type="entry name" value="pepsin_A_like_plant"/>
    <property type="match status" value="1"/>
</dbReference>
<dbReference type="EMBL" id="CACSHJ010000087">
    <property type="protein sequence ID" value="CAA0315424.1"/>
    <property type="molecule type" value="Genomic_DNA"/>
</dbReference>
<gene>
    <name evidence="11" type="ORF">C24_LOCUS5372</name>
</gene>
<protein>
    <recommendedName>
        <fullName evidence="10">Peptidase A1 domain-containing protein</fullName>
    </recommendedName>
</protein>
<feature type="signal peptide" evidence="9">
    <location>
        <begin position="1"/>
        <end position="20"/>
    </location>
</feature>
<evidence type="ECO:0000256" key="4">
    <source>
        <dbReference type="ARBA" id="ARBA00022670"/>
    </source>
</evidence>
<keyword evidence="8" id="KW-0325">Glycoprotein</keyword>
<dbReference type="GO" id="GO:0006508">
    <property type="term" value="P:proteolysis"/>
    <property type="evidence" value="ECO:0007669"/>
    <property type="project" value="UniProtKB-KW"/>
</dbReference>
<dbReference type="OrthoDB" id="2747330at2759"/>
<evidence type="ECO:0000256" key="8">
    <source>
        <dbReference type="ARBA" id="ARBA00023180"/>
    </source>
</evidence>
<keyword evidence="4" id="KW-0645">Protease</keyword>
<evidence type="ECO:0000256" key="9">
    <source>
        <dbReference type="SAM" id="SignalP"/>
    </source>
</evidence>